<comment type="caution">
    <text evidence="1">The sequence shown here is derived from an EMBL/GenBank/DDBJ whole genome shotgun (WGS) entry which is preliminary data.</text>
</comment>
<dbReference type="Proteomes" id="UP000646946">
    <property type="component" value="Unassembled WGS sequence"/>
</dbReference>
<name>A0A832URY2_9ARCH</name>
<proteinExistence type="predicted"/>
<gene>
    <name evidence="1" type="ORF">H1016_02930</name>
</gene>
<protein>
    <recommendedName>
        <fullName evidence="3">Tetratricopeptide repeat protein</fullName>
    </recommendedName>
</protein>
<dbReference type="SUPFAM" id="SSF48452">
    <property type="entry name" value="TPR-like"/>
    <property type="match status" value="1"/>
</dbReference>
<sequence length="381" mass="44873">MPTPKKEQRPPIHKLEEGLQLTIERIRQRAAKRSEKYRDSLEAEDYDGALKLAEETIENEPANIEAIEIKIIALTGLQKIGEFKRCVLENVELIQHDFEALYFTMHYTIYFLLKHEEFYILTEDKKFMDIFLHFLDIVLKEEDSPEQNKAFLYFQKSYFTPNGSFSRKKKIRVMLESIREAYRLDNKEDPTLNFLILDQYVSCLYVYFTTFREFAPETFSIAKGIRKETKASREEKILGEAIVITAYELLCRIFIKDKRITEAKKCFRDLFRFSDRIFSDFWDGIVDATVTDGGFWEEFPAEERISFCDAAIAATFPYKEILFTKARALEKIRRYDEALEVYLDATKSQPVLKSAEKEIVEELDDDINNGIKRCRAALRKK</sequence>
<organism evidence="1 2">
    <name type="scientific">Candidatus Naiadarchaeum limnaeum</name>
    <dbReference type="NCBI Taxonomy" id="2756139"/>
    <lineage>
        <taxon>Archaea</taxon>
        <taxon>Candidatus Undinarchaeota</taxon>
        <taxon>Candidatus Undinarchaeia</taxon>
        <taxon>Candidatus Naiadarchaeales</taxon>
        <taxon>Candidatus Naiadarchaeaceae</taxon>
        <taxon>Candidatus Naiadarchaeum</taxon>
    </lineage>
</organism>
<dbReference type="EMBL" id="DVAB01000024">
    <property type="protein sequence ID" value="HIK00467.1"/>
    <property type="molecule type" value="Genomic_DNA"/>
</dbReference>
<reference evidence="1 2" key="1">
    <citation type="journal article" name="Nat. Commun.">
        <title>Undinarchaeota illuminate DPANN phylogeny and the impact of gene transfer on archaeal evolution.</title>
        <authorList>
            <person name="Dombrowski N."/>
            <person name="Williams T.A."/>
            <person name="Sun J."/>
            <person name="Woodcroft B.J."/>
            <person name="Lee J.H."/>
            <person name="Minh B.Q."/>
            <person name="Rinke C."/>
            <person name="Spang A."/>
        </authorList>
    </citation>
    <scope>NUCLEOTIDE SEQUENCE [LARGE SCALE GENOMIC DNA]</scope>
    <source>
        <strain evidence="1">MAG_bin1129</strain>
    </source>
</reference>
<accession>A0A832URY2</accession>
<evidence type="ECO:0008006" key="3">
    <source>
        <dbReference type="Google" id="ProtNLM"/>
    </source>
</evidence>
<evidence type="ECO:0000313" key="1">
    <source>
        <dbReference type="EMBL" id="HIK00467.1"/>
    </source>
</evidence>
<evidence type="ECO:0000313" key="2">
    <source>
        <dbReference type="Proteomes" id="UP000646946"/>
    </source>
</evidence>
<dbReference type="InterPro" id="IPR011990">
    <property type="entry name" value="TPR-like_helical_dom_sf"/>
</dbReference>
<dbReference type="AlphaFoldDB" id="A0A832URY2"/>
<dbReference type="Gene3D" id="1.25.40.10">
    <property type="entry name" value="Tetratricopeptide repeat domain"/>
    <property type="match status" value="1"/>
</dbReference>
<keyword evidence="2" id="KW-1185">Reference proteome</keyword>